<accession>A0A3A6TM27</accession>
<dbReference type="AlphaFoldDB" id="A0A3A6TM27"/>
<dbReference type="GO" id="GO:0030313">
    <property type="term" value="C:cell envelope"/>
    <property type="evidence" value="ECO:0007669"/>
    <property type="project" value="UniProtKB-SubCell"/>
</dbReference>
<sequence length="586" mass="65121">MKIRNLLIAMHFFVFTIIHPVFSQTENSALQKIRLAKNMGQQEQTPNYSFASNGDIAVMIIQSNEEKSKLYYRAAITKDKLGLWAWGAFSKLGYGINPQIDIDHGGSVVVAFQTNEARPKKVESIVIRLLKGHVDSESKVIWDSNNEVKSNPFSRSNHSNGILYDLSANNEVELLLIWQQSDSKDELEKEYYFSHIKNQGSQSGNLGTLQWTEIGDISEFKIERDGDTPKHAFIDKGLTDYLLTDDCPRSIRFSFNSQADIDNFYTQYPKCTLLSASTYINGDDIENIDGLTNIKEVWGNLSIGYNSKIKSIEGLSNLEIVFGDLIVRQNPVLETIEGFNRIHTVGGNLEICNNPMLESVSGFSDLEEIERGVRVHDNKSLLALPLTNKLEKLGESIEIISNEKIENIDGLAGIRIAHADVKIQNNGQLSNIDGLSGLAFVEGELSLINDEALNNLDGMKRLSYVDGSLNITNSKLTSLKGLSNINAVGSLILNNNLSLFSIEGVAGIQEIDKQLSIESNPRLNSTKGLEKLHFIGDDKGKSLVIRNNARLKYCSHVCSIYKDDTVAKSIEGNSPGCLISLERRCH</sequence>
<keyword evidence="3" id="KW-0964">Secreted</keyword>
<keyword evidence="5" id="KW-0325">Glycoprotein</keyword>
<feature type="domain" description="Receptor L-domain" evidence="6">
    <location>
        <begin position="297"/>
        <end position="382"/>
    </location>
</feature>
<evidence type="ECO:0000256" key="2">
    <source>
        <dbReference type="ARBA" id="ARBA00022512"/>
    </source>
</evidence>
<dbReference type="Proteomes" id="UP000273022">
    <property type="component" value="Unassembled WGS sequence"/>
</dbReference>
<dbReference type="Gene3D" id="3.80.20.20">
    <property type="entry name" value="Receptor L-domain"/>
    <property type="match status" value="3"/>
</dbReference>
<protein>
    <recommendedName>
        <fullName evidence="6">Receptor L-domain domain-containing protein</fullName>
    </recommendedName>
</protein>
<keyword evidence="2" id="KW-0134">Cell wall</keyword>
<evidence type="ECO:0000313" key="7">
    <source>
        <dbReference type="EMBL" id="RJY16882.1"/>
    </source>
</evidence>
<dbReference type="EMBL" id="QYYH01000045">
    <property type="protein sequence ID" value="RJY16882.1"/>
    <property type="molecule type" value="Genomic_DNA"/>
</dbReference>
<keyword evidence="4" id="KW-0732">Signal</keyword>
<evidence type="ECO:0000313" key="8">
    <source>
        <dbReference type="Proteomes" id="UP000273022"/>
    </source>
</evidence>
<dbReference type="PANTHER" id="PTHR31018">
    <property type="entry name" value="SPORULATION-SPECIFIC PROTEIN-RELATED"/>
    <property type="match status" value="1"/>
</dbReference>
<dbReference type="OrthoDB" id="9765957at2"/>
<evidence type="ECO:0000256" key="4">
    <source>
        <dbReference type="ARBA" id="ARBA00022729"/>
    </source>
</evidence>
<name>A0A3A6TM27_9GAMM</name>
<comment type="caution">
    <text evidence="7">The sequence shown here is derived from an EMBL/GenBank/DDBJ whole genome shotgun (WGS) entry which is preliminary data.</text>
</comment>
<reference evidence="7 8" key="1">
    <citation type="submission" date="2018-09" db="EMBL/GenBank/DDBJ databases">
        <title>Phylogeny of the Shewanellaceae, and recommendation for two new genera, Pseudoshewanella and Parashewanella.</title>
        <authorList>
            <person name="Wang G."/>
        </authorList>
    </citation>
    <scope>NUCLEOTIDE SEQUENCE [LARGE SCALE GENOMIC DNA]</scope>
    <source>
        <strain evidence="7 8">KCTC 22492</strain>
    </source>
</reference>
<organism evidence="7 8">
    <name type="scientific">Parashewanella spongiae</name>
    <dbReference type="NCBI Taxonomy" id="342950"/>
    <lineage>
        <taxon>Bacteria</taxon>
        <taxon>Pseudomonadati</taxon>
        <taxon>Pseudomonadota</taxon>
        <taxon>Gammaproteobacteria</taxon>
        <taxon>Alteromonadales</taxon>
        <taxon>Shewanellaceae</taxon>
        <taxon>Parashewanella</taxon>
    </lineage>
</organism>
<evidence type="ECO:0000256" key="1">
    <source>
        <dbReference type="ARBA" id="ARBA00004191"/>
    </source>
</evidence>
<evidence type="ECO:0000259" key="6">
    <source>
        <dbReference type="Pfam" id="PF01030"/>
    </source>
</evidence>
<dbReference type="PANTHER" id="PTHR31018:SF3">
    <property type="entry name" value="RECEPTOR PROTEIN-TYROSINE KINASE"/>
    <property type="match status" value="1"/>
</dbReference>
<evidence type="ECO:0000256" key="5">
    <source>
        <dbReference type="ARBA" id="ARBA00023180"/>
    </source>
</evidence>
<gene>
    <name evidence="7" type="ORF">D5R81_08800</name>
</gene>
<comment type="subcellular location">
    <subcellularLocation>
        <location evidence="1">Secreted</location>
        <location evidence="1">Cell wall</location>
    </subcellularLocation>
</comment>
<dbReference type="InterPro" id="IPR000494">
    <property type="entry name" value="Rcpt_L-dom"/>
</dbReference>
<evidence type="ECO:0000256" key="3">
    <source>
        <dbReference type="ARBA" id="ARBA00022525"/>
    </source>
</evidence>
<dbReference type="SUPFAM" id="SSF52058">
    <property type="entry name" value="L domain-like"/>
    <property type="match status" value="3"/>
</dbReference>
<dbReference type="InterPro" id="IPR051648">
    <property type="entry name" value="CWI-Assembly_Regulator"/>
</dbReference>
<dbReference type="InterPro" id="IPR036941">
    <property type="entry name" value="Rcpt_L-dom_sf"/>
</dbReference>
<proteinExistence type="predicted"/>
<keyword evidence="8" id="KW-1185">Reference proteome</keyword>
<dbReference type="Pfam" id="PF01030">
    <property type="entry name" value="Recep_L_domain"/>
    <property type="match status" value="1"/>
</dbReference>
<dbReference type="RefSeq" id="WP_121853284.1">
    <property type="nucleotide sequence ID" value="NZ_CP037952.1"/>
</dbReference>